<evidence type="ECO:0000313" key="1">
    <source>
        <dbReference type="EMBL" id="KOM42943.1"/>
    </source>
</evidence>
<name>A0A0L9UJM7_PHAAN</name>
<gene>
    <name evidence="1" type="ORF">LR48_Vigan05g054700</name>
</gene>
<organism evidence="1 2">
    <name type="scientific">Phaseolus angularis</name>
    <name type="common">Azuki bean</name>
    <name type="synonym">Vigna angularis</name>
    <dbReference type="NCBI Taxonomy" id="3914"/>
    <lineage>
        <taxon>Eukaryota</taxon>
        <taxon>Viridiplantae</taxon>
        <taxon>Streptophyta</taxon>
        <taxon>Embryophyta</taxon>
        <taxon>Tracheophyta</taxon>
        <taxon>Spermatophyta</taxon>
        <taxon>Magnoliopsida</taxon>
        <taxon>eudicotyledons</taxon>
        <taxon>Gunneridae</taxon>
        <taxon>Pentapetalae</taxon>
        <taxon>rosids</taxon>
        <taxon>fabids</taxon>
        <taxon>Fabales</taxon>
        <taxon>Fabaceae</taxon>
        <taxon>Papilionoideae</taxon>
        <taxon>50 kb inversion clade</taxon>
        <taxon>NPAAA clade</taxon>
        <taxon>indigoferoid/millettioid clade</taxon>
        <taxon>Phaseoleae</taxon>
        <taxon>Vigna</taxon>
    </lineage>
</organism>
<proteinExistence type="predicted"/>
<dbReference type="AlphaFoldDB" id="A0A0L9UJM7"/>
<reference evidence="2" key="1">
    <citation type="journal article" date="2015" name="Proc. Natl. Acad. Sci. U.S.A.">
        <title>Genome sequencing of adzuki bean (Vigna angularis) provides insight into high starch and low fat accumulation and domestication.</title>
        <authorList>
            <person name="Yang K."/>
            <person name="Tian Z."/>
            <person name="Chen C."/>
            <person name="Luo L."/>
            <person name="Zhao B."/>
            <person name="Wang Z."/>
            <person name="Yu L."/>
            <person name="Li Y."/>
            <person name="Sun Y."/>
            <person name="Li W."/>
            <person name="Chen Y."/>
            <person name="Li Y."/>
            <person name="Zhang Y."/>
            <person name="Ai D."/>
            <person name="Zhao J."/>
            <person name="Shang C."/>
            <person name="Ma Y."/>
            <person name="Wu B."/>
            <person name="Wang M."/>
            <person name="Gao L."/>
            <person name="Sun D."/>
            <person name="Zhang P."/>
            <person name="Guo F."/>
            <person name="Wang W."/>
            <person name="Li Y."/>
            <person name="Wang J."/>
            <person name="Varshney R.K."/>
            <person name="Wang J."/>
            <person name="Ling H.Q."/>
            <person name="Wan P."/>
        </authorList>
    </citation>
    <scope>NUCLEOTIDE SEQUENCE</scope>
    <source>
        <strain evidence="2">cv. Jingnong 6</strain>
    </source>
</reference>
<accession>A0A0L9UJM7</accession>
<dbReference type="EMBL" id="CM003375">
    <property type="protein sequence ID" value="KOM42943.1"/>
    <property type="molecule type" value="Genomic_DNA"/>
</dbReference>
<dbReference type="Gramene" id="KOM42943">
    <property type="protein sequence ID" value="KOM42943"/>
    <property type="gene ID" value="LR48_Vigan05g054700"/>
</dbReference>
<protein>
    <submittedName>
        <fullName evidence="1">Uncharacterized protein</fullName>
    </submittedName>
</protein>
<sequence>MSKPRASGNGEEIGGKKIKSSVGCGEIRVEYNGEEDLEAAKAKEGELIPEPCTLKLKRGSGRCIREGTEEKHMIISQMTSQSELAMSLTGESGDS</sequence>
<evidence type="ECO:0000313" key="2">
    <source>
        <dbReference type="Proteomes" id="UP000053144"/>
    </source>
</evidence>
<dbReference type="Proteomes" id="UP000053144">
    <property type="component" value="Chromosome 5"/>
</dbReference>